<sequence>MSVQTYRDINDLPPELHIEIRDHLYHGIPDNFKRVLAFGACSLVNRLWRSLFQPTVHEIVVISNGCDRNMKLFVRSATKQRHPYGAPLYRYVKHLHIQPILFWRNDAELYKNFIRACGRNITALSLYRLSFPSQGVFKMFMGQFPSVTRLHMDNIRWISLDTMLNGDIHFLDVVRHRKRPDVPADVTALTIRDFVLQDKSYKMAKRFVAHRNMDVFIRTELDRNDIFRLNELYEAIGKYLKRMALHLHYGPISEPNIVAFPISFVHNTRLEELSLIFSHSEGSAMTFCIKQAVASLSTAESQVLNVLRLEFRILYSASRGDFDAVDFEPFVYLVQSRKFPVLDQVFVTITLCRYNNIYDEDKAAVMESIQAKLQSIREGPGHTVQSLDVQIQGGESTDGLADNEIGMSCIRMSYVV</sequence>
<comment type="caution">
    <text evidence="1">The sequence shown here is derived from an EMBL/GenBank/DDBJ whole genome shotgun (WGS) entry which is preliminary data.</text>
</comment>
<reference evidence="1" key="1">
    <citation type="journal article" date="2021" name="Environ. Microbiol.">
        <title>Gene family expansions and transcriptome signatures uncover fungal adaptations to wood decay.</title>
        <authorList>
            <person name="Hage H."/>
            <person name="Miyauchi S."/>
            <person name="Viragh M."/>
            <person name="Drula E."/>
            <person name="Min B."/>
            <person name="Chaduli D."/>
            <person name="Navarro D."/>
            <person name="Favel A."/>
            <person name="Norest M."/>
            <person name="Lesage-Meessen L."/>
            <person name="Balint B."/>
            <person name="Merenyi Z."/>
            <person name="de Eugenio L."/>
            <person name="Morin E."/>
            <person name="Martinez A.T."/>
            <person name="Baldrian P."/>
            <person name="Stursova M."/>
            <person name="Martinez M.J."/>
            <person name="Novotny C."/>
            <person name="Magnuson J.K."/>
            <person name="Spatafora J.W."/>
            <person name="Maurice S."/>
            <person name="Pangilinan J."/>
            <person name="Andreopoulos W."/>
            <person name="LaButti K."/>
            <person name="Hundley H."/>
            <person name="Na H."/>
            <person name="Kuo A."/>
            <person name="Barry K."/>
            <person name="Lipzen A."/>
            <person name="Henrissat B."/>
            <person name="Riley R."/>
            <person name="Ahrendt S."/>
            <person name="Nagy L.G."/>
            <person name="Grigoriev I.V."/>
            <person name="Martin F."/>
            <person name="Rosso M.N."/>
        </authorList>
    </citation>
    <scope>NUCLEOTIDE SEQUENCE</scope>
    <source>
        <strain evidence="1">CBS 384.51</strain>
    </source>
</reference>
<gene>
    <name evidence="1" type="ORF">BDY19DRAFT_968680</name>
</gene>
<accession>A0ACB8TS50</accession>
<protein>
    <submittedName>
        <fullName evidence="1">Uncharacterized protein</fullName>
    </submittedName>
</protein>
<organism evidence="1 2">
    <name type="scientific">Irpex rosettiformis</name>
    <dbReference type="NCBI Taxonomy" id="378272"/>
    <lineage>
        <taxon>Eukaryota</taxon>
        <taxon>Fungi</taxon>
        <taxon>Dikarya</taxon>
        <taxon>Basidiomycota</taxon>
        <taxon>Agaricomycotina</taxon>
        <taxon>Agaricomycetes</taxon>
        <taxon>Polyporales</taxon>
        <taxon>Irpicaceae</taxon>
        <taxon>Irpex</taxon>
    </lineage>
</organism>
<evidence type="ECO:0000313" key="2">
    <source>
        <dbReference type="Proteomes" id="UP001055072"/>
    </source>
</evidence>
<keyword evidence="2" id="KW-1185">Reference proteome</keyword>
<evidence type="ECO:0000313" key="1">
    <source>
        <dbReference type="EMBL" id="KAI0084897.1"/>
    </source>
</evidence>
<name>A0ACB8TS50_9APHY</name>
<dbReference type="Proteomes" id="UP001055072">
    <property type="component" value="Unassembled WGS sequence"/>
</dbReference>
<proteinExistence type="predicted"/>
<dbReference type="EMBL" id="MU274937">
    <property type="protein sequence ID" value="KAI0084897.1"/>
    <property type="molecule type" value="Genomic_DNA"/>
</dbReference>